<feature type="region of interest" description="Disordered" evidence="1">
    <location>
        <begin position="273"/>
        <end position="300"/>
    </location>
</feature>
<evidence type="ECO:0000313" key="3">
    <source>
        <dbReference type="EMBL" id="QLL34469.1"/>
    </source>
</evidence>
<dbReference type="RefSeq" id="XP_037141143.1">
    <property type="nucleotide sequence ID" value="XM_037285247.1"/>
</dbReference>
<protein>
    <recommendedName>
        <fullName evidence="2">SET domain-containing protein</fullName>
    </recommendedName>
</protein>
<organism evidence="3 4">
    <name type="scientific">Torulaspora globosa</name>
    <dbReference type="NCBI Taxonomy" id="48254"/>
    <lineage>
        <taxon>Eukaryota</taxon>
        <taxon>Fungi</taxon>
        <taxon>Dikarya</taxon>
        <taxon>Ascomycota</taxon>
        <taxon>Saccharomycotina</taxon>
        <taxon>Saccharomycetes</taxon>
        <taxon>Saccharomycetales</taxon>
        <taxon>Saccharomycetaceae</taxon>
        <taxon>Torulaspora</taxon>
    </lineage>
</organism>
<sequence>MNLVELPPIVLSLMSNTLCDDLSGVLQFVRDCRDSFWSPECEIRESPVGGVGVFAGTDIRKGSTLLKLPKSSLFSASNSTIANLLLDDEIDGILALNIAFIYETTVFREKSHWVPYLKSIRICDEQQQLVLPPGYWSDEAKRCLRGSTLDTLHDGLRSETEVQEGFELAVDLARKWNQEFGLPIPQGYLDVRPDDRDDTILKFHRFVATAYAMSSRVFEIDAYHGSALVPIADLFNHSTTAPDVRFTSLYEVCPLCGEPGMCKHLVAEAALEAQENGGSSPPGSDAESSDEEHDPSNEDELVDITLERDVKKGQEIFNSYGELSNALLLARYGFTVRNNPHDMVHLGNEVRALVRTHGRYAARTQWWSRTGWKAYSRWSAAEVQTPWLSEIFVDSRGQPSDPLAAFLNLLEMPETQWLQLRSAPTPSNAPVHQLQDMGDVGTRAHLLRLLAYKKLSWRPSPGGVPPAARVILHSERTILRRARSRMYRRNSSRYTD</sequence>
<evidence type="ECO:0000259" key="2">
    <source>
        <dbReference type="PROSITE" id="PS50280"/>
    </source>
</evidence>
<dbReference type="InterPro" id="IPR050600">
    <property type="entry name" value="SETD3_SETD6_MTase"/>
</dbReference>
<feature type="compositionally biased region" description="Acidic residues" evidence="1">
    <location>
        <begin position="287"/>
        <end position="300"/>
    </location>
</feature>
<dbReference type="Gene3D" id="3.90.1410.10">
    <property type="entry name" value="set domain protein methyltransferase, domain 1"/>
    <property type="match status" value="1"/>
</dbReference>
<dbReference type="PANTHER" id="PTHR13271">
    <property type="entry name" value="UNCHARACTERIZED PUTATIVE METHYLTRANSFERASE"/>
    <property type="match status" value="1"/>
</dbReference>
<dbReference type="KEGG" id="tgb:HG536_0G03310"/>
<dbReference type="InterPro" id="IPR001214">
    <property type="entry name" value="SET_dom"/>
</dbReference>
<dbReference type="OrthoDB" id="441812at2759"/>
<dbReference type="GO" id="GO:0005634">
    <property type="term" value="C:nucleus"/>
    <property type="evidence" value="ECO:0007669"/>
    <property type="project" value="TreeGrafter"/>
</dbReference>
<dbReference type="Proteomes" id="UP000515788">
    <property type="component" value="Chromosome 7"/>
</dbReference>
<dbReference type="GeneID" id="59327710"/>
<proteinExistence type="predicted"/>
<gene>
    <name evidence="3" type="ORF">HG536_0G03310</name>
</gene>
<evidence type="ECO:0000313" key="4">
    <source>
        <dbReference type="Proteomes" id="UP000515788"/>
    </source>
</evidence>
<dbReference type="GO" id="GO:0016279">
    <property type="term" value="F:protein-lysine N-methyltransferase activity"/>
    <property type="evidence" value="ECO:0007669"/>
    <property type="project" value="TreeGrafter"/>
</dbReference>
<dbReference type="PROSITE" id="PS50280">
    <property type="entry name" value="SET"/>
    <property type="match status" value="1"/>
</dbReference>
<keyword evidence="4" id="KW-1185">Reference proteome</keyword>
<dbReference type="AlphaFoldDB" id="A0A7G3ZLT3"/>
<dbReference type="EMBL" id="CP059252">
    <property type="protein sequence ID" value="QLL34469.1"/>
    <property type="molecule type" value="Genomic_DNA"/>
</dbReference>
<dbReference type="PANTHER" id="PTHR13271:SF128">
    <property type="entry name" value="RIBOSOMAL LYSINE N-METHYLTRANSFERASE 3"/>
    <property type="match status" value="1"/>
</dbReference>
<evidence type="ECO:0000256" key="1">
    <source>
        <dbReference type="SAM" id="MobiDB-lite"/>
    </source>
</evidence>
<dbReference type="InterPro" id="IPR046341">
    <property type="entry name" value="SET_dom_sf"/>
</dbReference>
<name>A0A7G3ZLT3_9SACH</name>
<accession>A0A7G3ZLT3</accession>
<dbReference type="SUPFAM" id="SSF82199">
    <property type="entry name" value="SET domain"/>
    <property type="match status" value="2"/>
</dbReference>
<dbReference type="CDD" id="cd10527">
    <property type="entry name" value="SET_LSMT"/>
    <property type="match status" value="1"/>
</dbReference>
<feature type="domain" description="SET" evidence="2">
    <location>
        <begin position="39"/>
        <end position="321"/>
    </location>
</feature>
<reference evidence="3 4" key="1">
    <citation type="submission" date="2020-06" db="EMBL/GenBank/DDBJ databases">
        <title>The yeast mating-type switching endonuclease HO is a domesticated member of an unorthodox homing genetic element family.</title>
        <authorList>
            <person name="Coughlan A.Y."/>
            <person name="Lombardi L."/>
            <person name="Braun-Galleani S."/>
            <person name="Martos A.R."/>
            <person name="Galeote V."/>
            <person name="Bigey F."/>
            <person name="Dequin S."/>
            <person name="Byrne K.P."/>
            <person name="Wolfe K.H."/>
        </authorList>
    </citation>
    <scope>NUCLEOTIDE SEQUENCE [LARGE SCALE GENOMIC DNA]</scope>
    <source>
        <strain evidence="3 4">CBS764</strain>
    </source>
</reference>